<dbReference type="EMBL" id="PGOL01000355">
    <property type="protein sequence ID" value="PKI71884.1"/>
    <property type="molecule type" value="Genomic_DNA"/>
</dbReference>
<proteinExistence type="predicted"/>
<evidence type="ECO:0000313" key="2">
    <source>
        <dbReference type="EMBL" id="PKI71884.1"/>
    </source>
</evidence>
<evidence type="ECO:0000313" key="3">
    <source>
        <dbReference type="Proteomes" id="UP000233551"/>
    </source>
</evidence>
<gene>
    <name evidence="2" type="ORF">CRG98_007743</name>
</gene>
<dbReference type="AlphaFoldDB" id="A0A2I0KTS6"/>
<feature type="region of interest" description="Disordered" evidence="1">
    <location>
        <begin position="1"/>
        <end position="39"/>
    </location>
</feature>
<reference evidence="2 3" key="1">
    <citation type="submission" date="2017-11" db="EMBL/GenBank/DDBJ databases">
        <title>De-novo sequencing of pomegranate (Punica granatum L.) genome.</title>
        <authorList>
            <person name="Akparov Z."/>
            <person name="Amiraslanov A."/>
            <person name="Hajiyeva S."/>
            <person name="Abbasov M."/>
            <person name="Kaur K."/>
            <person name="Hamwieh A."/>
            <person name="Solovyev V."/>
            <person name="Salamov A."/>
            <person name="Braich B."/>
            <person name="Kosarev P."/>
            <person name="Mahmoud A."/>
            <person name="Hajiyev E."/>
            <person name="Babayeva S."/>
            <person name="Izzatullayeva V."/>
            <person name="Mammadov A."/>
            <person name="Mammadov A."/>
            <person name="Sharifova S."/>
            <person name="Ojaghi J."/>
            <person name="Eynullazada K."/>
            <person name="Bayramov B."/>
            <person name="Abdulazimova A."/>
            <person name="Shahmuradov I."/>
        </authorList>
    </citation>
    <scope>NUCLEOTIDE SEQUENCE [LARGE SCALE GENOMIC DNA]</scope>
    <source>
        <strain evidence="3">cv. AG2017</strain>
        <tissue evidence="2">Leaf</tissue>
    </source>
</reference>
<comment type="caution">
    <text evidence="2">The sequence shown here is derived from an EMBL/GenBank/DDBJ whole genome shotgun (WGS) entry which is preliminary data.</text>
</comment>
<accession>A0A2I0KTS6</accession>
<protein>
    <submittedName>
        <fullName evidence="2">Uncharacterized protein</fullName>
    </submittedName>
</protein>
<organism evidence="2 3">
    <name type="scientific">Punica granatum</name>
    <name type="common">Pomegranate</name>
    <dbReference type="NCBI Taxonomy" id="22663"/>
    <lineage>
        <taxon>Eukaryota</taxon>
        <taxon>Viridiplantae</taxon>
        <taxon>Streptophyta</taxon>
        <taxon>Embryophyta</taxon>
        <taxon>Tracheophyta</taxon>
        <taxon>Spermatophyta</taxon>
        <taxon>Magnoliopsida</taxon>
        <taxon>eudicotyledons</taxon>
        <taxon>Gunneridae</taxon>
        <taxon>Pentapetalae</taxon>
        <taxon>rosids</taxon>
        <taxon>malvids</taxon>
        <taxon>Myrtales</taxon>
        <taxon>Lythraceae</taxon>
        <taxon>Punica</taxon>
    </lineage>
</organism>
<dbReference type="Proteomes" id="UP000233551">
    <property type="component" value="Unassembled WGS sequence"/>
</dbReference>
<sequence>MKEWDGELGWGLPSQQHPPRARSPVTLGAYSSRENEQRMGELGTQISKWWYEEGMGIARWIRRICPPSDWIKIKTGPHWGIPEQQGWEGYYVMKMDSG</sequence>
<evidence type="ECO:0000256" key="1">
    <source>
        <dbReference type="SAM" id="MobiDB-lite"/>
    </source>
</evidence>
<keyword evidence="3" id="KW-1185">Reference proteome</keyword>
<name>A0A2I0KTS6_PUNGR</name>